<dbReference type="PROSITE" id="PS00624">
    <property type="entry name" value="GMC_OXRED_2"/>
    <property type="match status" value="1"/>
</dbReference>
<dbReference type="SUPFAM" id="SSF54373">
    <property type="entry name" value="FAD-linked reductases, C-terminal domain"/>
    <property type="match status" value="1"/>
</dbReference>
<dbReference type="PANTHER" id="PTHR11552">
    <property type="entry name" value="GLUCOSE-METHANOL-CHOLINE GMC OXIDOREDUCTASE"/>
    <property type="match status" value="1"/>
</dbReference>
<dbReference type="OrthoDB" id="269227at2759"/>
<dbReference type="PIRSF" id="PIRSF000137">
    <property type="entry name" value="Alcohol_oxidase"/>
    <property type="match status" value="1"/>
</dbReference>
<dbReference type="Pfam" id="PF00732">
    <property type="entry name" value="GMC_oxred_N"/>
    <property type="match status" value="1"/>
</dbReference>
<evidence type="ECO:0000259" key="3">
    <source>
        <dbReference type="PROSITE" id="PS00624"/>
    </source>
</evidence>
<keyword evidence="2" id="KW-0285">Flavoprotein</keyword>
<keyword evidence="5" id="KW-1185">Reference proteome</keyword>
<accession>A0A3M7MG83</accession>
<evidence type="ECO:0000256" key="2">
    <source>
        <dbReference type="PIRSR" id="PIRSR000137-2"/>
    </source>
</evidence>
<gene>
    <name evidence="4" type="ORF">GMOD_00007995</name>
</gene>
<evidence type="ECO:0000313" key="5">
    <source>
        <dbReference type="Proteomes" id="UP000265663"/>
    </source>
</evidence>
<dbReference type="Pfam" id="PF05199">
    <property type="entry name" value="GMC_oxred_C"/>
    <property type="match status" value="1"/>
</dbReference>
<dbReference type="Gene3D" id="3.50.50.60">
    <property type="entry name" value="FAD/NAD(P)-binding domain"/>
    <property type="match status" value="1"/>
</dbReference>
<evidence type="ECO:0000256" key="1">
    <source>
        <dbReference type="ARBA" id="ARBA00010790"/>
    </source>
</evidence>
<dbReference type="GO" id="GO:0016614">
    <property type="term" value="F:oxidoreductase activity, acting on CH-OH group of donors"/>
    <property type="evidence" value="ECO:0007669"/>
    <property type="project" value="InterPro"/>
</dbReference>
<dbReference type="InterPro" id="IPR000172">
    <property type="entry name" value="GMC_OxRdtase_N"/>
</dbReference>
<organism evidence="4 5">
    <name type="scientific">Pyrenophora seminiperda CCB06</name>
    <dbReference type="NCBI Taxonomy" id="1302712"/>
    <lineage>
        <taxon>Eukaryota</taxon>
        <taxon>Fungi</taxon>
        <taxon>Dikarya</taxon>
        <taxon>Ascomycota</taxon>
        <taxon>Pezizomycotina</taxon>
        <taxon>Dothideomycetes</taxon>
        <taxon>Pleosporomycetidae</taxon>
        <taxon>Pleosporales</taxon>
        <taxon>Pleosporineae</taxon>
        <taxon>Pleosporaceae</taxon>
        <taxon>Pyrenophora</taxon>
    </lineage>
</organism>
<name>A0A3M7MG83_9PLEO</name>
<reference evidence="4 5" key="1">
    <citation type="journal article" date="2014" name="PLoS ONE">
        <title>De novo Genome Assembly of the Fungal Plant Pathogen Pyrenophora semeniperda.</title>
        <authorList>
            <person name="Soliai M.M."/>
            <person name="Meyer S.E."/>
            <person name="Udall J.A."/>
            <person name="Elzinga D.E."/>
            <person name="Hermansen R.A."/>
            <person name="Bodily P.M."/>
            <person name="Hart A.A."/>
            <person name="Coleman C.E."/>
        </authorList>
    </citation>
    <scope>NUCLEOTIDE SEQUENCE [LARGE SCALE GENOMIC DNA]</scope>
    <source>
        <strain evidence="4 5">CCB06</strain>
        <tissue evidence="4">Mycelium</tissue>
    </source>
</reference>
<dbReference type="EMBL" id="KE747840">
    <property type="protein sequence ID" value="RMZ73480.1"/>
    <property type="molecule type" value="Genomic_DNA"/>
</dbReference>
<dbReference type="InterPro" id="IPR007867">
    <property type="entry name" value="GMC_OxRtase_C"/>
</dbReference>
<dbReference type="InterPro" id="IPR012132">
    <property type="entry name" value="GMC_OxRdtase"/>
</dbReference>
<protein>
    <submittedName>
        <fullName evidence="4">Alcohol oxidase</fullName>
    </submittedName>
</protein>
<dbReference type="SUPFAM" id="SSF51905">
    <property type="entry name" value="FAD/NAD(P)-binding domain"/>
    <property type="match status" value="1"/>
</dbReference>
<feature type="binding site" evidence="2">
    <location>
        <position position="229"/>
    </location>
    <ligand>
        <name>FAD</name>
        <dbReference type="ChEBI" id="CHEBI:57692"/>
    </ligand>
</feature>
<sequence>MDDIDEVDIIIAGGGTAGCIIAGRLAEEDPSLSILVIEGGANNKDVAHIVNPVFYLQNLLPTTKTALFYKANKSKHLADRESIVPSGGTLGGGSSINFMMYTRAQRSDFDSWNTPGWTADEMWPFLKKLETYHGPGKKEHHGYDGPIHISDGGYRAKAAEDDFIRAAGEMGIREIDDLQNLDNNDGLERWLRYVSPDGKRQDTAHRYLHPKLENSQQYSNLHVLVESKVVRVLFDDKKRACGVEYTPNPEFQATIGLSMHPVKTVKARKLVIVTCGACGTPPVLERSGVGPKEILERAGVPVVEDLPGVGKDYQDHHLVLYPYKTSLSPTQTIDSILSGRADVPAMLAAKDPMLGWNAIDISSKIRPTAPEVAALGPEFQAAWDRDFENKPNRPLMLCGVVSCFLGDPASIPAGQYVTSGMYTAYPYSRGHMHITGPKHDDPLDFDVGFFSDKHDIDLKKQIWAYKKQREILRRTAYFRGELAAGHPKFPASSPAAVQENVTEAPVSAEVQDVVYSEEDDRAIEQWIRENVQTTWHSLGTCKMAPREEDGVVDGRLNVYGVSGLKVADLSIPPENVGGNTNNTALVIGEKAASIIIEELRGGGVGTP</sequence>
<dbReference type="PANTHER" id="PTHR11552:SF78">
    <property type="entry name" value="GLUCOSE-METHANOL-CHOLINE OXIDOREDUCTASE N-TERMINAL DOMAIN-CONTAINING PROTEIN"/>
    <property type="match status" value="1"/>
</dbReference>
<feature type="domain" description="Glucose-methanol-choline oxidoreductase N-terminal" evidence="3">
    <location>
        <begin position="276"/>
        <end position="290"/>
    </location>
</feature>
<comment type="similarity">
    <text evidence="1">Belongs to the GMC oxidoreductase family.</text>
</comment>
<dbReference type="AlphaFoldDB" id="A0A3M7MG83"/>
<dbReference type="GO" id="GO:0050660">
    <property type="term" value="F:flavin adenine dinucleotide binding"/>
    <property type="evidence" value="ECO:0007669"/>
    <property type="project" value="InterPro"/>
</dbReference>
<dbReference type="Gene3D" id="3.30.560.10">
    <property type="entry name" value="Glucose Oxidase, domain 3"/>
    <property type="match status" value="1"/>
</dbReference>
<feature type="binding site" evidence="2">
    <location>
        <begin position="535"/>
        <end position="536"/>
    </location>
    <ligand>
        <name>FAD</name>
        <dbReference type="ChEBI" id="CHEBI:57692"/>
    </ligand>
</feature>
<keyword evidence="2" id="KW-0274">FAD</keyword>
<comment type="cofactor">
    <cofactor evidence="2">
        <name>FAD</name>
        <dbReference type="ChEBI" id="CHEBI:57692"/>
    </cofactor>
</comment>
<dbReference type="Proteomes" id="UP000265663">
    <property type="component" value="Unassembled WGS sequence"/>
</dbReference>
<dbReference type="InterPro" id="IPR036188">
    <property type="entry name" value="FAD/NAD-bd_sf"/>
</dbReference>
<evidence type="ECO:0000313" key="4">
    <source>
        <dbReference type="EMBL" id="RMZ73480.1"/>
    </source>
</evidence>
<proteinExistence type="inferred from homology"/>